<dbReference type="InterPro" id="IPR015943">
    <property type="entry name" value="WD40/YVTN_repeat-like_dom_sf"/>
</dbReference>
<dbReference type="SUPFAM" id="SSF50998">
    <property type="entry name" value="Quinoprotein alcohol dehydrogenase-like"/>
    <property type="match status" value="1"/>
</dbReference>
<dbReference type="OrthoDB" id="7012117at2"/>
<dbReference type="AlphaFoldDB" id="A0A1G9MYD4"/>
<accession>A0A1G9MYD4</accession>
<dbReference type="RefSeq" id="WP_089684956.1">
    <property type="nucleotide sequence ID" value="NZ_FNFO01000008.1"/>
</dbReference>
<keyword evidence="1" id="KW-0732">Signal</keyword>
<dbReference type="InterPro" id="IPR011047">
    <property type="entry name" value="Quinoprotein_ADH-like_sf"/>
</dbReference>
<dbReference type="InterPro" id="IPR002372">
    <property type="entry name" value="PQQ_rpt_dom"/>
</dbReference>
<keyword evidence="4" id="KW-1185">Reference proteome</keyword>
<sequence>MRVILLIACLICSSIAFAQDWSTIGGNASRNGFVETVGPTHARVLWEGTSLEATTANQTYIANGRVVTTRRQSNQYAPLVCHDLYTGELLWVRDLTGQTSQTLPIGFRQETVYALRTDRKADTLYALHAATGAIKWRSSVPLRCSHASSAAFTPEGDLIVEGEEGLLVRIDHRTGQRLWATKCDPMARGELHPTIGGRWAYVWEWATYPNQAVSMIDLETGRKVATQVIPSRSKMIAFVQTPITVGPDGTVYAYKQRDRLVALRNTGTALQTLWETPILGNSAYSQMACGPDGSVYIPHNGKIVRLNSRNGHMMDSTRTLVRSAAGGISARMAVDAMGTVFVSVAEFPTGMVYAFTPNLKQHWAHEVEGLHLSGPALSSEGLLSVAGSGQWLIVFQSDQYIATGGQLASERKYNLTLTPSPANSVSKLNYSLPQSQDIRIKLHDLAGKPVKTWKFNKQEAGEHEVSLEIPEIKVSAGTYILTFETEEGETIRKRVTKQTE</sequence>
<proteinExistence type="predicted"/>
<dbReference type="PANTHER" id="PTHR34512">
    <property type="entry name" value="CELL SURFACE PROTEIN"/>
    <property type="match status" value="1"/>
</dbReference>
<dbReference type="Gene3D" id="2.130.10.10">
    <property type="entry name" value="YVTN repeat-like/Quinoprotein amine dehydrogenase"/>
    <property type="match status" value="1"/>
</dbReference>
<dbReference type="NCBIfam" id="TIGR04183">
    <property type="entry name" value="Por_Secre_tail"/>
    <property type="match status" value="1"/>
</dbReference>
<dbReference type="InterPro" id="IPR026444">
    <property type="entry name" value="Secre_tail"/>
</dbReference>
<dbReference type="PANTHER" id="PTHR34512:SF30">
    <property type="entry name" value="OUTER MEMBRANE PROTEIN ASSEMBLY FACTOR BAMB"/>
    <property type="match status" value="1"/>
</dbReference>
<dbReference type="Pfam" id="PF13360">
    <property type="entry name" value="PQQ_2"/>
    <property type="match status" value="1"/>
</dbReference>
<dbReference type="STRING" id="1075417.SAMN05421823_108109"/>
<evidence type="ECO:0000313" key="3">
    <source>
        <dbReference type="EMBL" id="SDL78615.1"/>
    </source>
</evidence>
<protein>
    <submittedName>
        <fullName evidence="3">Por secretion system C-terminal sorting domain-containing protein</fullName>
    </submittedName>
</protein>
<evidence type="ECO:0000313" key="4">
    <source>
        <dbReference type="Proteomes" id="UP000198510"/>
    </source>
</evidence>
<reference evidence="3 4" key="1">
    <citation type="submission" date="2016-10" db="EMBL/GenBank/DDBJ databases">
        <authorList>
            <person name="de Groot N.N."/>
        </authorList>
    </citation>
    <scope>NUCLEOTIDE SEQUENCE [LARGE SCALE GENOMIC DNA]</scope>
    <source>
        <strain evidence="3 4">DSM 25186</strain>
    </source>
</reference>
<evidence type="ECO:0000256" key="1">
    <source>
        <dbReference type="SAM" id="SignalP"/>
    </source>
</evidence>
<name>A0A1G9MYD4_9BACT</name>
<gene>
    <name evidence="3" type="ORF">SAMN05421823_108109</name>
</gene>
<dbReference type="Proteomes" id="UP000198510">
    <property type="component" value="Unassembled WGS sequence"/>
</dbReference>
<dbReference type="EMBL" id="FNFO01000008">
    <property type="protein sequence ID" value="SDL78615.1"/>
    <property type="molecule type" value="Genomic_DNA"/>
</dbReference>
<feature type="domain" description="Pyrrolo-quinoline quinone repeat" evidence="2">
    <location>
        <begin position="120"/>
        <end position="312"/>
    </location>
</feature>
<organism evidence="3 4">
    <name type="scientific">Catalinimonas alkaloidigena</name>
    <dbReference type="NCBI Taxonomy" id="1075417"/>
    <lineage>
        <taxon>Bacteria</taxon>
        <taxon>Pseudomonadati</taxon>
        <taxon>Bacteroidota</taxon>
        <taxon>Cytophagia</taxon>
        <taxon>Cytophagales</taxon>
        <taxon>Catalimonadaceae</taxon>
        <taxon>Catalinimonas</taxon>
    </lineage>
</organism>
<feature type="signal peptide" evidence="1">
    <location>
        <begin position="1"/>
        <end position="18"/>
    </location>
</feature>
<evidence type="ECO:0000259" key="2">
    <source>
        <dbReference type="Pfam" id="PF13360"/>
    </source>
</evidence>
<feature type="chain" id="PRO_5011787488" evidence="1">
    <location>
        <begin position="19"/>
        <end position="500"/>
    </location>
</feature>